<name>A0ABQ9GER1_9NEOP</name>
<accession>A0ABQ9GER1</accession>
<keyword evidence="3" id="KW-1185">Reference proteome</keyword>
<feature type="region of interest" description="Disordered" evidence="1">
    <location>
        <begin position="52"/>
        <end position="71"/>
    </location>
</feature>
<dbReference type="Proteomes" id="UP001159363">
    <property type="component" value="Chromosome 11"/>
</dbReference>
<feature type="region of interest" description="Disordered" evidence="1">
    <location>
        <begin position="116"/>
        <end position="154"/>
    </location>
</feature>
<evidence type="ECO:0000313" key="2">
    <source>
        <dbReference type="EMBL" id="KAJ8870879.1"/>
    </source>
</evidence>
<sequence length="154" mass="16629">MQGRAVTLAGKLTQPALLGGERYNKGILLVPKGTGLLRICLELPPLGWRTDTNWDGPPWDGPARPRSRSEGAIRATLTRTPGASSLLRAWRAILAALIIEGLRADEGDARRVWSSAETQGWRKREIPERTPRPAASSGTILTCENPGATPTEEG</sequence>
<reference evidence="2 3" key="1">
    <citation type="submission" date="2023-02" db="EMBL/GenBank/DDBJ databases">
        <title>LHISI_Scaffold_Assembly.</title>
        <authorList>
            <person name="Stuart O.P."/>
            <person name="Cleave R."/>
            <person name="Magrath M.J.L."/>
            <person name="Mikheyev A.S."/>
        </authorList>
    </citation>
    <scope>NUCLEOTIDE SEQUENCE [LARGE SCALE GENOMIC DNA]</scope>
    <source>
        <strain evidence="2">Daus_M_001</strain>
        <tissue evidence="2">Leg muscle</tissue>
    </source>
</reference>
<comment type="caution">
    <text evidence="2">The sequence shown here is derived from an EMBL/GenBank/DDBJ whole genome shotgun (WGS) entry which is preliminary data.</text>
</comment>
<evidence type="ECO:0000313" key="3">
    <source>
        <dbReference type="Proteomes" id="UP001159363"/>
    </source>
</evidence>
<protein>
    <submittedName>
        <fullName evidence="2">Uncharacterized protein</fullName>
    </submittedName>
</protein>
<feature type="compositionally biased region" description="Basic and acidic residues" evidence="1">
    <location>
        <begin position="120"/>
        <end position="131"/>
    </location>
</feature>
<evidence type="ECO:0000256" key="1">
    <source>
        <dbReference type="SAM" id="MobiDB-lite"/>
    </source>
</evidence>
<dbReference type="EMBL" id="JARBHB010000012">
    <property type="protein sequence ID" value="KAJ8870879.1"/>
    <property type="molecule type" value="Genomic_DNA"/>
</dbReference>
<organism evidence="2 3">
    <name type="scientific">Dryococelus australis</name>
    <dbReference type="NCBI Taxonomy" id="614101"/>
    <lineage>
        <taxon>Eukaryota</taxon>
        <taxon>Metazoa</taxon>
        <taxon>Ecdysozoa</taxon>
        <taxon>Arthropoda</taxon>
        <taxon>Hexapoda</taxon>
        <taxon>Insecta</taxon>
        <taxon>Pterygota</taxon>
        <taxon>Neoptera</taxon>
        <taxon>Polyneoptera</taxon>
        <taxon>Phasmatodea</taxon>
        <taxon>Verophasmatodea</taxon>
        <taxon>Anareolatae</taxon>
        <taxon>Phasmatidae</taxon>
        <taxon>Eurycanthinae</taxon>
        <taxon>Dryococelus</taxon>
    </lineage>
</organism>
<proteinExistence type="predicted"/>
<gene>
    <name evidence="2" type="ORF">PR048_027180</name>
</gene>